<dbReference type="GO" id="GO:0006825">
    <property type="term" value="P:copper ion transport"/>
    <property type="evidence" value="ECO:0007669"/>
    <property type="project" value="InterPro"/>
</dbReference>
<dbReference type="AlphaFoldDB" id="A0A1G7UHF9"/>
<dbReference type="EMBL" id="FNCN01000004">
    <property type="protein sequence ID" value="SDG46934.1"/>
    <property type="molecule type" value="Genomic_DNA"/>
</dbReference>
<dbReference type="PROSITE" id="PS50846">
    <property type="entry name" value="HMA_2"/>
    <property type="match status" value="1"/>
</dbReference>
<dbReference type="PRINTS" id="PR00944">
    <property type="entry name" value="CUEXPORT"/>
</dbReference>
<feature type="domain" description="HMA" evidence="2">
    <location>
        <begin position="2"/>
        <end position="67"/>
    </location>
</feature>
<protein>
    <submittedName>
        <fullName evidence="3">Copper chaperone CopZ</fullName>
    </submittedName>
</protein>
<organism evidence="3 4">
    <name type="scientific">Sinosporangium album</name>
    <dbReference type="NCBI Taxonomy" id="504805"/>
    <lineage>
        <taxon>Bacteria</taxon>
        <taxon>Bacillati</taxon>
        <taxon>Actinomycetota</taxon>
        <taxon>Actinomycetes</taxon>
        <taxon>Streptosporangiales</taxon>
        <taxon>Streptosporangiaceae</taxon>
        <taxon>Sinosporangium</taxon>
    </lineage>
</organism>
<dbReference type="Proteomes" id="UP000198923">
    <property type="component" value="Unassembled WGS sequence"/>
</dbReference>
<dbReference type="OrthoDB" id="9813965at2"/>
<name>A0A1G7UHF9_9ACTN</name>
<evidence type="ECO:0000313" key="3">
    <source>
        <dbReference type="EMBL" id="SDG46934.1"/>
    </source>
</evidence>
<reference evidence="3 4" key="1">
    <citation type="submission" date="2016-10" db="EMBL/GenBank/DDBJ databases">
        <authorList>
            <person name="de Groot N.N."/>
        </authorList>
    </citation>
    <scope>NUCLEOTIDE SEQUENCE [LARGE SCALE GENOMIC DNA]</scope>
    <source>
        <strain evidence="3 4">CPCC 201354</strain>
    </source>
</reference>
<dbReference type="InterPro" id="IPR000428">
    <property type="entry name" value="Cu-bd"/>
</dbReference>
<sequence>MTTTTYQVEGMTCGHCVSSVTDEVTKVPGVTAVDIDLATGAVKVTSSAPLDAAAVGAAVKEAGYSVSGGAPAAAGGCCSAS</sequence>
<evidence type="ECO:0000313" key="4">
    <source>
        <dbReference type="Proteomes" id="UP000198923"/>
    </source>
</evidence>
<dbReference type="STRING" id="504805.SAMN05421505_104260"/>
<dbReference type="InterPro" id="IPR006121">
    <property type="entry name" value="HMA_dom"/>
</dbReference>
<dbReference type="Gene3D" id="3.30.70.100">
    <property type="match status" value="1"/>
</dbReference>
<evidence type="ECO:0000256" key="1">
    <source>
        <dbReference type="ARBA" id="ARBA00022723"/>
    </source>
</evidence>
<dbReference type="SUPFAM" id="SSF55008">
    <property type="entry name" value="HMA, heavy metal-associated domain"/>
    <property type="match status" value="1"/>
</dbReference>
<dbReference type="CDD" id="cd00371">
    <property type="entry name" value="HMA"/>
    <property type="match status" value="1"/>
</dbReference>
<evidence type="ECO:0000259" key="2">
    <source>
        <dbReference type="PROSITE" id="PS50846"/>
    </source>
</evidence>
<dbReference type="InterPro" id="IPR017969">
    <property type="entry name" value="Heavy-metal-associated_CS"/>
</dbReference>
<dbReference type="PROSITE" id="PS01047">
    <property type="entry name" value="HMA_1"/>
    <property type="match status" value="1"/>
</dbReference>
<dbReference type="GO" id="GO:0005507">
    <property type="term" value="F:copper ion binding"/>
    <property type="evidence" value="ECO:0007669"/>
    <property type="project" value="InterPro"/>
</dbReference>
<gene>
    <name evidence="3" type="ORF">SAMN05421505_104260</name>
</gene>
<proteinExistence type="predicted"/>
<keyword evidence="1" id="KW-0479">Metal-binding</keyword>
<keyword evidence="4" id="KW-1185">Reference proteome</keyword>
<dbReference type="InterPro" id="IPR036163">
    <property type="entry name" value="HMA_dom_sf"/>
</dbReference>
<dbReference type="RefSeq" id="WP_093169163.1">
    <property type="nucleotide sequence ID" value="NZ_FNCN01000004.1"/>
</dbReference>
<accession>A0A1G7UHF9</accession>
<dbReference type="Pfam" id="PF00403">
    <property type="entry name" value="HMA"/>
    <property type="match status" value="1"/>
</dbReference>